<dbReference type="Proteomes" id="UP000756530">
    <property type="component" value="Unassembled WGS sequence"/>
</dbReference>
<evidence type="ECO:0000313" key="1">
    <source>
        <dbReference type="EMBL" id="MBV7379346.1"/>
    </source>
</evidence>
<organism evidence="1 2">
    <name type="scientific">Maritimibacter dapengensis</name>
    <dbReference type="NCBI Taxonomy" id="2836868"/>
    <lineage>
        <taxon>Bacteria</taxon>
        <taxon>Pseudomonadati</taxon>
        <taxon>Pseudomonadota</taxon>
        <taxon>Alphaproteobacteria</taxon>
        <taxon>Rhodobacterales</taxon>
        <taxon>Roseobacteraceae</taxon>
        <taxon>Maritimibacter</taxon>
    </lineage>
</organism>
<gene>
    <name evidence="1" type="ORF">KJP28_10440</name>
</gene>
<keyword evidence="2" id="KW-1185">Reference proteome</keyword>
<dbReference type="RefSeq" id="WP_218392483.1">
    <property type="nucleotide sequence ID" value="NZ_JAHUZE010000002.1"/>
</dbReference>
<sequence>MRSDQVCAALSSFGVARTWKGTNAEARGIKDMVSLFDLDLCVVATFAAAFCVSLIQPSVMSDIATRRIAAVAETFTRDAVNMTSARHGFLQGKQ</sequence>
<accession>A0ABS6T481</accession>
<name>A0ABS6T481_9RHOB</name>
<protein>
    <submittedName>
        <fullName evidence="1">Uncharacterized protein</fullName>
    </submittedName>
</protein>
<reference evidence="1 2" key="1">
    <citation type="submission" date="2021-05" db="EMBL/GenBank/DDBJ databases">
        <title>Culturable bacteria isolated from Daya Bay.</title>
        <authorList>
            <person name="Zheng W."/>
            <person name="Yu S."/>
            <person name="Huang Y."/>
        </authorList>
    </citation>
    <scope>NUCLEOTIDE SEQUENCE [LARGE SCALE GENOMIC DNA]</scope>
    <source>
        <strain evidence="1 2">DP4N28-5</strain>
    </source>
</reference>
<proteinExistence type="predicted"/>
<comment type="caution">
    <text evidence="1">The sequence shown here is derived from an EMBL/GenBank/DDBJ whole genome shotgun (WGS) entry which is preliminary data.</text>
</comment>
<dbReference type="EMBL" id="JAHUZE010000002">
    <property type="protein sequence ID" value="MBV7379346.1"/>
    <property type="molecule type" value="Genomic_DNA"/>
</dbReference>
<evidence type="ECO:0000313" key="2">
    <source>
        <dbReference type="Proteomes" id="UP000756530"/>
    </source>
</evidence>